<accession>A0A7U6JGV1</accession>
<evidence type="ECO:0000313" key="7">
    <source>
        <dbReference type="EMBL" id="BAL80872.1"/>
    </source>
</evidence>
<organism evidence="7 8">
    <name type="scientific">Caldisericum exile (strain DSM 21853 / NBRC 104410 / AZM16c01)</name>
    <dbReference type="NCBI Taxonomy" id="511051"/>
    <lineage>
        <taxon>Bacteria</taxon>
        <taxon>Pseudomonadati</taxon>
        <taxon>Caldisericota/Cryosericota group</taxon>
        <taxon>Caldisericota</taxon>
        <taxon>Caldisericia</taxon>
        <taxon>Caldisericales</taxon>
        <taxon>Caldisericaceae</taxon>
        <taxon>Caldisericum</taxon>
    </lineage>
</organism>
<feature type="domain" description="Lipopolysaccharide assembly protein A" evidence="6">
    <location>
        <begin position="24"/>
        <end position="83"/>
    </location>
</feature>
<dbReference type="GO" id="GO:0005886">
    <property type="term" value="C:plasma membrane"/>
    <property type="evidence" value="ECO:0007669"/>
    <property type="project" value="InterPro"/>
</dbReference>
<dbReference type="RefSeq" id="WP_014453275.1">
    <property type="nucleotide sequence ID" value="NC_017096.1"/>
</dbReference>
<dbReference type="AlphaFoldDB" id="A0A7U6JGV1"/>
<dbReference type="Proteomes" id="UP000004793">
    <property type="component" value="Chromosome"/>
</dbReference>
<name>A0A7U6JGV1_CALEA</name>
<dbReference type="EMBL" id="AP012051">
    <property type="protein sequence ID" value="BAL80872.1"/>
    <property type="molecule type" value="Genomic_DNA"/>
</dbReference>
<keyword evidence="4 5" id="KW-0472">Membrane</keyword>
<keyword evidence="8" id="KW-1185">Reference proteome</keyword>
<evidence type="ECO:0000259" key="6">
    <source>
        <dbReference type="Pfam" id="PF06305"/>
    </source>
</evidence>
<reference evidence="7 8" key="1">
    <citation type="submission" date="2011-01" db="EMBL/GenBank/DDBJ databases">
        <title>Whole genome sequence of Caldisericum exile AZM16c01.</title>
        <authorList>
            <person name="Narita-Yamada S."/>
            <person name="Kawakoshi A."/>
            <person name="Nakamura S."/>
            <person name="Sasagawa M."/>
            <person name="Fukada J."/>
            <person name="Sekine M."/>
            <person name="Kato Y."/>
            <person name="Fukai R."/>
            <person name="Sasaki K."/>
            <person name="Hanamaki A."/>
            <person name="Narita H."/>
            <person name="Konno Y."/>
            <person name="Mori K."/>
            <person name="Yamazaki S."/>
            <person name="Suzuki K."/>
            <person name="Fujita N."/>
        </authorList>
    </citation>
    <scope>NUCLEOTIDE SEQUENCE [LARGE SCALE GENOMIC DNA]</scope>
    <source>
        <strain evidence="8">DSM 21853 / NBRC 104410 / AZM16c01</strain>
    </source>
</reference>
<evidence type="ECO:0000256" key="2">
    <source>
        <dbReference type="ARBA" id="ARBA00022692"/>
    </source>
</evidence>
<dbReference type="InterPro" id="IPR010445">
    <property type="entry name" value="LapA_dom"/>
</dbReference>
<keyword evidence="3 5" id="KW-1133">Transmembrane helix</keyword>
<gene>
    <name evidence="7" type="ordered locus">CSE_07460</name>
</gene>
<evidence type="ECO:0000256" key="5">
    <source>
        <dbReference type="SAM" id="Phobius"/>
    </source>
</evidence>
<evidence type="ECO:0000256" key="3">
    <source>
        <dbReference type="ARBA" id="ARBA00022989"/>
    </source>
</evidence>
<feature type="transmembrane region" description="Helical" evidence="5">
    <location>
        <begin position="41"/>
        <end position="66"/>
    </location>
</feature>
<keyword evidence="2 5" id="KW-0812">Transmembrane</keyword>
<proteinExistence type="predicted"/>
<dbReference type="Pfam" id="PF06305">
    <property type="entry name" value="LapA_dom"/>
    <property type="match status" value="1"/>
</dbReference>
<evidence type="ECO:0000256" key="4">
    <source>
        <dbReference type="ARBA" id="ARBA00023136"/>
    </source>
</evidence>
<evidence type="ECO:0000256" key="1">
    <source>
        <dbReference type="ARBA" id="ARBA00022475"/>
    </source>
</evidence>
<evidence type="ECO:0000313" key="8">
    <source>
        <dbReference type="Proteomes" id="UP000004793"/>
    </source>
</evidence>
<dbReference type="KEGG" id="cex:CSE_07460"/>
<keyword evidence="1" id="KW-1003">Cell membrane</keyword>
<sequence>MKKLNVFLVFILLVSLATVLLIAQNYNPTVINFFTFKFNTTVGLFGIIMLFAGVVIMWLISLIVHYREISELKRKLSDCESKISKITKENNTTEQTRTNITEN</sequence>
<protein>
    <recommendedName>
        <fullName evidence="6">Lipopolysaccharide assembly protein A domain-containing protein</fullName>
    </recommendedName>
</protein>